<name>A0ABQ4YD99_9ASTR</name>
<evidence type="ECO:0000256" key="2">
    <source>
        <dbReference type="SAM" id="MobiDB-lite"/>
    </source>
</evidence>
<gene>
    <name evidence="3" type="ORF">Tco_0725580</name>
</gene>
<feature type="compositionally biased region" description="Polar residues" evidence="2">
    <location>
        <begin position="276"/>
        <end position="292"/>
    </location>
</feature>
<protein>
    <recommendedName>
        <fullName evidence="5">Xylulose kinase-1</fullName>
    </recommendedName>
</protein>
<keyword evidence="4" id="KW-1185">Reference proteome</keyword>
<feature type="region of interest" description="Disordered" evidence="2">
    <location>
        <begin position="276"/>
        <end position="317"/>
    </location>
</feature>
<proteinExistence type="predicted"/>
<reference evidence="3" key="2">
    <citation type="submission" date="2022-01" db="EMBL/GenBank/DDBJ databases">
        <authorList>
            <person name="Yamashiro T."/>
            <person name="Shiraishi A."/>
            <person name="Satake H."/>
            <person name="Nakayama K."/>
        </authorList>
    </citation>
    <scope>NUCLEOTIDE SEQUENCE</scope>
</reference>
<evidence type="ECO:0000313" key="3">
    <source>
        <dbReference type="EMBL" id="GJS75699.1"/>
    </source>
</evidence>
<evidence type="ECO:0000313" key="4">
    <source>
        <dbReference type="Proteomes" id="UP001151760"/>
    </source>
</evidence>
<keyword evidence="1" id="KW-0175">Coiled coil</keyword>
<feature type="coiled-coil region" evidence="1">
    <location>
        <begin position="408"/>
        <end position="435"/>
    </location>
</feature>
<dbReference type="Proteomes" id="UP001151760">
    <property type="component" value="Unassembled WGS sequence"/>
</dbReference>
<comment type="caution">
    <text evidence="3">The sequence shown here is derived from an EMBL/GenBank/DDBJ whole genome shotgun (WGS) entry which is preliminary data.</text>
</comment>
<evidence type="ECO:0000256" key="1">
    <source>
        <dbReference type="SAM" id="Coils"/>
    </source>
</evidence>
<organism evidence="3 4">
    <name type="scientific">Tanacetum coccineum</name>
    <dbReference type="NCBI Taxonomy" id="301880"/>
    <lineage>
        <taxon>Eukaryota</taxon>
        <taxon>Viridiplantae</taxon>
        <taxon>Streptophyta</taxon>
        <taxon>Embryophyta</taxon>
        <taxon>Tracheophyta</taxon>
        <taxon>Spermatophyta</taxon>
        <taxon>Magnoliopsida</taxon>
        <taxon>eudicotyledons</taxon>
        <taxon>Gunneridae</taxon>
        <taxon>Pentapetalae</taxon>
        <taxon>asterids</taxon>
        <taxon>campanulids</taxon>
        <taxon>Asterales</taxon>
        <taxon>Asteraceae</taxon>
        <taxon>Asteroideae</taxon>
        <taxon>Anthemideae</taxon>
        <taxon>Anthemidinae</taxon>
        <taxon>Tanacetum</taxon>
    </lineage>
</organism>
<evidence type="ECO:0008006" key="5">
    <source>
        <dbReference type="Google" id="ProtNLM"/>
    </source>
</evidence>
<dbReference type="EMBL" id="BQNB010010323">
    <property type="protein sequence ID" value="GJS75699.1"/>
    <property type="molecule type" value="Genomic_DNA"/>
</dbReference>
<reference evidence="3" key="1">
    <citation type="journal article" date="2022" name="Int. J. Mol. Sci.">
        <title>Draft Genome of Tanacetum Coccineum: Genomic Comparison of Closely Related Tanacetum-Family Plants.</title>
        <authorList>
            <person name="Yamashiro T."/>
            <person name="Shiraishi A."/>
            <person name="Nakayama K."/>
            <person name="Satake H."/>
        </authorList>
    </citation>
    <scope>NUCLEOTIDE SEQUENCE</scope>
</reference>
<sequence length="447" mass="50110">MANLKFVDTHNMVAFLSKPTESEGFEQIVDFLNAHPIKYALTINPTIYISCIEQFWSTVKAKTINGEQQLHALVDGKKVIITESTVRRDLQLEDEEGVDCLPNATIFEQLALMGYEKISQQLTFYKAFFSPQWKFLIHTVLQCLSPKTTAWNEFSSTMASAIICLATNQKFNFSKFIFESMIRNLENVSGKFLMYPRFVQVFLDKQLDGMSTHNGIYIAPSHTKKIFRNMRRVGKGFSGRVTPLFPTMVVQNQAELGEADEVVHKELGDSLVKAATTASSLEAEQDSGNITKTRSKETPNESSSLGTTSGGGPRRQETIGDTIAQTRFENVSKLSNDSLLARDEDITLVSVQDDANKEMFYVDTLNGESTTTTISSQGLSHDKGKGILVEPDKPLKKKDQLKLDEEITLKLQAEIDEEEKIARAEEEKIDEANIAWNDIQAKVDADY</sequence>
<accession>A0ABQ4YD99</accession>